<keyword evidence="1" id="KW-0963">Cytoplasm</keyword>
<name>A0AAV5E219_ELECO</name>
<dbReference type="Gene3D" id="1.20.1050.10">
    <property type="match status" value="1"/>
</dbReference>
<dbReference type="Proteomes" id="UP001054889">
    <property type="component" value="Unassembled WGS sequence"/>
</dbReference>
<protein>
    <recommendedName>
        <fullName evidence="1">Glutathione S-transferase</fullName>
        <ecNumber evidence="1">2.5.1.18</ecNumber>
    </recommendedName>
</protein>
<dbReference type="GO" id="GO:0006749">
    <property type="term" value="P:glutathione metabolic process"/>
    <property type="evidence" value="ECO:0007669"/>
    <property type="project" value="InterPro"/>
</dbReference>
<keyword evidence="3" id="KW-1185">Reference proteome</keyword>
<comment type="similarity">
    <text evidence="1">Belongs to the GST superfamily.</text>
</comment>
<evidence type="ECO:0000313" key="3">
    <source>
        <dbReference type="Proteomes" id="UP001054889"/>
    </source>
</evidence>
<reference evidence="2" key="2">
    <citation type="submission" date="2021-12" db="EMBL/GenBank/DDBJ databases">
        <title>Resequencing data analysis of finger millet.</title>
        <authorList>
            <person name="Hatakeyama M."/>
            <person name="Aluri S."/>
            <person name="Balachadran M.T."/>
            <person name="Sivarajan S.R."/>
            <person name="Poveda L."/>
            <person name="Shimizu-Inatsugi R."/>
            <person name="Schlapbach R."/>
            <person name="Sreeman S.M."/>
            <person name="Shimizu K.K."/>
        </authorList>
    </citation>
    <scope>NUCLEOTIDE SEQUENCE</scope>
</reference>
<keyword evidence="1" id="KW-0808">Transferase</keyword>
<evidence type="ECO:0000256" key="1">
    <source>
        <dbReference type="RuleBase" id="RU369102"/>
    </source>
</evidence>
<dbReference type="InterPro" id="IPR036282">
    <property type="entry name" value="Glutathione-S-Trfase_C_sf"/>
</dbReference>
<dbReference type="AlphaFoldDB" id="A0AAV5E219"/>
<dbReference type="InterPro" id="IPR045073">
    <property type="entry name" value="Omega/Tau-like"/>
</dbReference>
<dbReference type="InterPro" id="IPR045074">
    <property type="entry name" value="GST_C_Tau"/>
</dbReference>
<proteinExistence type="inferred from homology"/>
<comment type="catalytic activity">
    <reaction evidence="1">
        <text>RX + glutathione = an S-substituted glutathione + a halide anion + H(+)</text>
        <dbReference type="Rhea" id="RHEA:16437"/>
        <dbReference type="ChEBI" id="CHEBI:15378"/>
        <dbReference type="ChEBI" id="CHEBI:16042"/>
        <dbReference type="ChEBI" id="CHEBI:17792"/>
        <dbReference type="ChEBI" id="CHEBI:57925"/>
        <dbReference type="ChEBI" id="CHEBI:90779"/>
        <dbReference type="EC" id="2.5.1.18"/>
    </reaction>
</comment>
<accession>A0AAV5E219</accession>
<comment type="function">
    <text evidence="1">Is involved in the conjugation of reduced glutathione to a wide number of exogenous and endogenous hydrophobic electrophiles.</text>
</comment>
<dbReference type="SUPFAM" id="SSF47616">
    <property type="entry name" value="GST C-terminal domain-like"/>
    <property type="match status" value="1"/>
</dbReference>
<evidence type="ECO:0000313" key="2">
    <source>
        <dbReference type="EMBL" id="GJN16742.1"/>
    </source>
</evidence>
<comment type="caution">
    <text evidence="2">The sequence shown here is derived from an EMBL/GenBank/DDBJ whole genome shotgun (WGS) entry which is preliminary data.</text>
</comment>
<dbReference type="CDD" id="cd03185">
    <property type="entry name" value="GST_C_Tau"/>
    <property type="match status" value="1"/>
</dbReference>
<gene>
    <name evidence="2" type="primary">gb03763</name>
    <name evidence="2" type="ORF">PR202_gb03763</name>
</gene>
<dbReference type="PANTHER" id="PTHR11260">
    <property type="entry name" value="GLUTATHIONE S-TRANSFERASE, GST, SUPERFAMILY, GST DOMAIN CONTAINING"/>
    <property type="match status" value="1"/>
</dbReference>
<organism evidence="2 3">
    <name type="scientific">Eleusine coracana subsp. coracana</name>
    <dbReference type="NCBI Taxonomy" id="191504"/>
    <lineage>
        <taxon>Eukaryota</taxon>
        <taxon>Viridiplantae</taxon>
        <taxon>Streptophyta</taxon>
        <taxon>Embryophyta</taxon>
        <taxon>Tracheophyta</taxon>
        <taxon>Spermatophyta</taxon>
        <taxon>Magnoliopsida</taxon>
        <taxon>Liliopsida</taxon>
        <taxon>Poales</taxon>
        <taxon>Poaceae</taxon>
        <taxon>PACMAD clade</taxon>
        <taxon>Chloridoideae</taxon>
        <taxon>Cynodonteae</taxon>
        <taxon>Eleusininae</taxon>
        <taxon>Eleusine</taxon>
    </lineage>
</organism>
<dbReference type="PANTHER" id="PTHR11260:SF708">
    <property type="entry name" value="GLUTATHIONE TRANSFERASE"/>
    <property type="match status" value="1"/>
</dbReference>
<comment type="subcellular location">
    <subcellularLocation>
        <location evidence="1">Cytoplasm</location>
        <location evidence="1">Cytosol</location>
    </subcellularLocation>
</comment>
<dbReference type="GO" id="GO:0005829">
    <property type="term" value="C:cytosol"/>
    <property type="evidence" value="ECO:0007669"/>
    <property type="project" value="UniProtKB-SubCell"/>
</dbReference>
<dbReference type="EMBL" id="BQKI01000073">
    <property type="protein sequence ID" value="GJN16742.1"/>
    <property type="molecule type" value="Genomic_DNA"/>
</dbReference>
<dbReference type="EC" id="2.5.1.18" evidence="1"/>
<reference evidence="2" key="1">
    <citation type="journal article" date="2018" name="DNA Res.">
        <title>Multiple hybrid de novo genome assembly of finger millet, an orphan allotetraploid crop.</title>
        <authorList>
            <person name="Hatakeyama M."/>
            <person name="Aluri S."/>
            <person name="Balachadran M.T."/>
            <person name="Sivarajan S.R."/>
            <person name="Patrignani A."/>
            <person name="Gruter S."/>
            <person name="Poveda L."/>
            <person name="Shimizu-Inatsugi R."/>
            <person name="Baeten J."/>
            <person name="Francoijs K.J."/>
            <person name="Nataraja K.N."/>
            <person name="Reddy Y.A.N."/>
            <person name="Phadnis S."/>
            <person name="Ravikumar R.L."/>
            <person name="Schlapbach R."/>
            <person name="Sreeman S.M."/>
            <person name="Shimizu K.K."/>
        </authorList>
    </citation>
    <scope>NUCLEOTIDE SEQUENCE</scope>
</reference>
<sequence length="131" mass="14468">MSSEPVRLIGCFGSPFGHRAEVAFLHLKGVPYDLILDGGRRAGGGQGEGGEGKRFFGGDTIGFLDIAVSWLAYCLRVFEEANGLNLVTDEEFPAFRRWAQCYVNDDTVKQCPPNRTETNWLPPSLRGRTCI</sequence>
<dbReference type="GO" id="GO:0004364">
    <property type="term" value="F:glutathione transferase activity"/>
    <property type="evidence" value="ECO:0007669"/>
    <property type="project" value="UniProtKB-UniRule"/>
</dbReference>